<organism evidence="1">
    <name type="scientific">marine sediment metagenome</name>
    <dbReference type="NCBI Taxonomy" id="412755"/>
    <lineage>
        <taxon>unclassified sequences</taxon>
        <taxon>metagenomes</taxon>
        <taxon>ecological metagenomes</taxon>
    </lineage>
</organism>
<feature type="non-terminal residue" evidence="1">
    <location>
        <position position="1"/>
    </location>
</feature>
<dbReference type="AlphaFoldDB" id="A0A0F9LLJ0"/>
<dbReference type="EMBL" id="LAZR01007015">
    <property type="protein sequence ID" value="KKM88031.1"/>
    <property type="molecule type" value="Genomic_DNA"/>
</dbReference>
<reference evidence="1" key="1">
    <citation type="journal article" date="2015" name="Nature">
        <title>Complex archaea that bridge the gap between prokaryotes and eukaryotes.</title>
        <authorList>
            <person name="Spang A."/>
            <person name="Saw J.H."/>
            <person name="Jorgensen S.L."/>
            <person name="Zaremba-Niedzwiedzka K."/>
            <person name="Martijn J."/>
            <person name="Lind A.E."/>
            <person name="van Eijk R."/>
            <person name="Schleper C."/>
            <person name="Guy L."/>
            <person name="Ettema T.J."/>
        </authorList>
    </citation>
    <scope>NUCLEOTIDE SEQUENCE</scope>
</reference>
<name>A0A0F9LLJ0_9ZZZZ</name>
<proteinExistence type="predicted"/>
<sequence>QKGQIVSRSLFLIALARGLSRTSPAALARLHDGLVDAAAARETVISLAQRVKVWPPGLIAADTLLQARITSLCTSHGLERPVFDDKPRRAVKVRIGQRWHYVPLA</sequence>
<accession>A0A0F9LLJ0</accession>
<evidence type="ECO:0000313" key="1">
    <source>
        <dbReference type="EMBL" id="KKM88031.1"/>
    </source>
</evidence>
<comment type="caution">
    <text evidence="1">The sequence shown here is derived from an EMBL/GenBank/DDBJ whole genome shotgun (WGS) entry which is preliminary data.</text>
</comment>
<gene>
    <name evidence="1" type="ORF">LCGC14_1262790</name>
</gene>
<protein>
    <submittedName>
        <fullName evidence="1">Uncharacterized protein</fullName>
    </submittedName>
</protein>